<feature type="transmembrane region" description="Helical" evidence="1">
    <location>
        <begin position="91"/>
        <end position="113"/>
    </location>
</feature>
<keyword evidence="3" id="KW-1185">Reference proteome</keyword>
<dbReference type="InterPro" id="IPR010540">
    <property type="entry name" value="CmpB_TMEM229"/>
</dbReference>
<feature type="transmembrane region" description="Helical" evidence="1">
    <location>
        <begin position="26"/>
        <end position="43"/>
    </location>
</feature>
<keyword evidence="1" id="KW-0472">Membrane</keyword>
<feature type="transmembrane region" description="Helical" evidence="1">
    <location>
        <begin position="55"/>
        <end position="79"/>
    </location>
</feature>
<protein>
    <submittedName>
        <fullName evidence="2">ABC transporter permease</fullName>
    </submittedName>
</protein>
<evidence type="ECO:0000256" key="1">
    <source>
        <dbReference type="SAM" id="Phobius"/>
    </source>
</evidence>
<accession>A0ABT1RND1</accession>
<dbReference type="Proteomes" id="UP001524502">
    <property type="component" value="Unassembled WGS sequence"/>
</dbReference>
<evidence type="ECO:0000313" key="2">
    <source>
        <dbReference type="EMBL" id="MCQ4636692.1"/>
    </source>
</evidence>
<keyword evidence="1" id="KW-0812">Transmembrane</keyword>
<dbReference type="RefSeq" id="WP_256131887.1">
    <property type="nucleotide sequence ID" value="NZ_JANFXK010000007.1"/>
</dbReference>
<proteinExistence type="predicted"/>
<evidence type="ECO:0000313" key="3">
    <source>
        <dbReference type="Proteomes" id="UP001524502"/>
    </source>
</evidence>
<organism evidence="2 3">
    <name type="scientific">Anaerovorax odorimutans</name>
    <dbReference type="NCBI Taxonomy" id="109327"/>
    <lineage>
        <taxon>Bacteria</taxon>
        <taxon>Bacillati</taxon>
        <taxon>Bacillota</taxon>
        <taxon>Clostridia</taxon>
        <taxon>Peptostreptococcales</taxon>
        <taxon>Anaerovoracaceae</taxon>
        <taxon>Anaerovorax</taxon>
    </lineage>
</organism>
<sequence length="126" mass="14435">MSIFIFTVGALGYGAMEVLFRGFTHWTMMLTGGACLLTLYYLNQQFHKAPLLLKAAGGALVITLYEFAVGLIVNLWYHWNIWDYSLMPGNILGQICPLFTLLWFFLCLGILLISKGLYYGYRFFRP</sequence>
<gene>
    <name evidence="2" type="ORF">NE619_08115</name>
</gene>
<dbReference type="EMBL" id="JANFXK010000007">
    <property type="protein sequence ID" value="MCQ4636692.1"/>
    <property type="molecule type" value="Genomic_DNA"/>
</dbReference>
<comment type="caution">
    <text evidence="2">The sequence shown here is derived from an EMBL/GenBank/DDBJ whole genome shotgun (WGS) entry which is preliminary data.</text>
</comment>
<dbReference type="Pfam" id="PF06541">
    <property type="entry name" value="ABC_trans_CmpB"/>
    <property type="match status" value="1"/>
</dbReference>
<keyword evidence="1" id="KW-1133">Transmembrane helix</keyword>
<reference evidence="2 3" key="1">
    <citation type="submission" date="2022-06" db="EMBL/GenBank/DDBJ databases">
        <title>Isolation of gut microbiota from human fecal samples.</title>
        <authorList>
            <person name="Pamer E.G."/>
            <person name="Barat B."/>
            <person name="Waligurski E."/>
            <person name="Medina S."/>
            <person name="Paddock L."/>
            <person name="Mostad J."/>
        </authorList>
    </citation>
    <scope>NUCLEOTIDE SEQUENCE [LARGE SCALE GENOMIC DNA]</scope>
    <source>
        <strain evidence="2 3">SL.3.17</strain>
    </source>
</reference>
<name>A0ABT1RND1_9FIRM</name>